<evidence type="ECO:0000256" key="1">
    <source>
        <dbReference type="SAM" id="Phobius"/>
    </source>
</evidence>
<dbReference type="RefSeq" id="WP_026312905.1">
    <property type="nucleotide sequence ID" value="NZ_VLLA01000012.1"/>
</dbReference>
<keyword evidence="1" id="KW-1133">Transmembrane helix</keyword>
<comment type="caution">
    <text evidence="2">The sequence shown here is derived from an EMBL/GenBank/DDBJ whole genome shotgun (WGS) entry which is preliminary data.</text>
</comment>
<keyword evidence="3" id="KW-1185">Reference proteome</keyword>
<accession>A0A562REY7</accession>
<dbReference type="AlphaFoldDB" id="A0A562REY7"/>
<proteinExistence type="predicted"/>
<feature type="transmembrane region" description="Helical" evidence="1">
    <location>
        <begin position="24"/>
        <end position="42"/>
    </location>
</feature>
<evidence type="ECO:0000313" key="3">
    <source>
        <dbReference type="Proteomes" id="UP000316291"/>
    </source>
</evidence>
<keyword evidence="1" id="KW-0812">Transmembrane</keyword>
<keyword evidence="1" id="KW-0472">Membrane</keyword>
<dbReference type="OrthoDB" id="9853902at2"/>
<reference evidence="2 3" key="1">
    <citation type="journal article" date="2015" name="Stand. Genomic Sci.">
        <title>Genomic Encyclopedia of Bacterial and Archaeal Type Strains, Phase III: the genomes of soil and plant-associated and newly described type strains.</title>
        <authorList>
            <person name="Whitman W.B."/>
            <person name="Woyke T."/>
            <person name="Klenk H.P."/>
            <person name="Zhou Y."/>
            <person name="Lilburn T.G."/>
            <person name="Beck B.J."/>
            <person name="De Vos P."/>
            <person name="Vandamme P."/>
            <person name="Eisen J.A."/>
            <person name="Garrity G."/>
            <person name="Hugenholtz P."/>
            <person name="Kyrpides N.C."/>
        </authorList>
    </citation>
    <scope>NUCLEOTIDE SEQUENCE [LARGE SCALE GENOMIC DNA]</scope>
    <source>
        <strain evidence="2 3">CGMCC 1.10948</strain>
    </source>
</reference>
<sequence>MSVPIGIQTRAQDVVTATVLRNRLLVTTALAPLVLAVLPVLIPEPALAACTVTGTGTIGALNSGDVATCTGLGNTDHINATGGSNVTVNVGDGTATSLMPGAGIPAVVFDGTSNSNVTVNNQATVSNDSSAVLLSNGSNSNTVTIAAGALAEATGLAEAAIVIDNSNGNVVNIRGSAAGTGGGTIGLRLIGTSAGNVVTVYQGGSITGGHTGVEWLAGGNTLINAGRSPPASVWESSALRCRYRH</sequence>
<evidence type="ECO:0000313" key="2">
    <source>
        <dbReference type="EMBL" id="TWI67134.1"/>
    </source>
</evidence>
<organism evidence="2 3">
    <name type="scientific">Bradyrhizobium huanghuaihaiense</name>
    <dbReference type="NCBI Taxonomy" id="990078"/>
    <lineage>
        <taxon>Bacteria</taxon>
        <taxon>Pseudomonadati</taxon>
        <taxon>Pseudomonadota</taxon>
        <taxon>Alphaproteobacteria</taxon>
        <taxon>Hyphomicrobiales</taxon>
        <taxon>Nitrobacteraceae</taxon>
        <taxon>Bradyrhizobium</taxon>
    </lineage>
</organism>
<name>A0A562REY7_9BRAD</name>
<dbReference type="Proteomes" id="UP000316291">
    <property type="component" value="Unassembled WGS sequence"/>
</dbReference>
<gene>
    <name evidence="2" type="ORF">IQ16_04765</name>
</gene>
<protein>
    <submittedName>
        <fullName evidence="2">Uncharacterized protein</fullName>
    </submittedName>
</protein>
<dbReference type="EMBL" id="VLLA01000012">
    <property type="protein sequence ID" value="TWI67134.1"/>
    <property type="molecule type" value="Genomic_DNA"/>
</dbReference>